<feature type="region of interest" description="Disordered" evidence="2">
    <location>
        <begin position="334"/>
        <end position="406"/>
    </location>
</feature>
<proteinExistence type="predicted"/>
<dbReference type="RefSeq" id="XP_066827576.1">
    <property type="nucleotide sequence ID" value="XM_066976580.1"/>
</dbReference>
<dbReference type="SMART" id="SM00358">
    <property type="entry name" value="DSRM"/>
    <property type="match status" value="1"/>
</dbReference>
<dbReference type="SUPFAM" id="SSF54768">
    <property type="entry name" value="dsRNA-binding domain-like"/>
    <property type="match status" value="1"/>
</dbReference>
<dbReference type="Gene3D" id="3.30.160.20">
    <property type="match status" value="1"/>
</dbReference>
<feature type="compositionally biased region" description="Pro residues" evidence="2">
    <location>
        <begin position="344"/>
        <end position="353"/>
    </location>
</feature>
<dbReference type="InterPro" id="IPR000999">
    <property type="entry name" value="RNase_III_dom"/>
</dbReference>
<keyword evidence="5" id="KW-1185">Reference proteome</keyword>
<feature type="domain" description="RNase III" evidence="3">
    <location>
        <begin position="91"/>
        <end position="214"/>
    </location>
</feature>
<protein>
    <recommendedName>
        <fullName evidence="3">RNase III domain-containing protein</fullName>
    </recommendedName>
</protein>
<dbReference type="InterPro" id="IPR014720">
    <property type="entry name" value="dsRBD_dom"/>
</dbReference>
<organism evidence="4 5">
    <name type="scientific">Lodderomyces beijingensis</name>
    <dbReference type="NCBI Taxonomy" id="1775926"/>
    <lineage>
        <taxon>Eukaryota</taxon>
        <taxon>Fungi</taxon>
        <taxon>Dikarya</taxon>
        <taxon>Ascomycota</taxon>
        <taxon>Saccharomycotina</taxon>
        <taxon>Pichiomycetes</taxon>
        <taxon>Debaryomycetaceae</taxon>
        <taxon>Candida/Lodderomyces clade</taxon>
        <taxon>Lodderomyces</taxon>
    </lineage>
</organism>
<dbReference type="SMART" id="SM00535">
    <property type="entry name" value="RIBOc"/>
    <property type="match status" value="1"/>
</dbReference>
<dbReference type="Proteomes" id="UP001497383">
    <property type="component" value="Chromosome 1"/>
</dbReference>
<feature type="compositionally biased region" description="Polar residues" evidence="2">
    <location>
        <begin position="377"/>
        <end position="392"/>
    </location>
</feature>
<accession>A0ABP0ZE21</accession>
<dbReference type="InterPro" id="IPR036389">
    <property type="entry name" value="RNase_III_sf"/>
</dbReference>
<dbReference type="SUPFAM" id="SSF69065">
    <property type="entry name" value="RNase III domain-like"/>
    <property type="match status" value="1"/>
</dbReference>
<sequence length="546" mass="59792">MTSQNPDRGDFLESVPSHSIVMEKTSPAEQAHGMNIPQSTLFTSDFNDDDGGGGGGRYLHPPSLPPIRNQVLLNRIATGRLRRPQSESPALPPSLTMSEFNNSHNAKLAIKGRAMMELIVGDLIDEACPLLSEDDLVALRARLMSRELLARFAFAYSLVDAARYKSSSSDADSAAGADTKTSTGTDIDVDVDDEMEVLSRVFLAYVAGLDIEGYGKRDIQPWLKKLYEPVLKDLELADGSLTKVALLELDSLIRLVSYTMHVPQPKLDCGVNRIQSDEFLVRFELNKQLLGVGFSTISAEDARASAARNIVDSPLKRRQVVEILKKSDYLKNVDAGGKRVPNASTPPPPPPPMLGSNSYSMFKTSPYRQQAPPHRPTYSQGSPSVHYAQTSQPGPPSGFHQSQPRYEYNYGQPQFGGVSASVPPAMPSAMPSAMPHPFNGYMPQQAIRWQSIVAAMDSDIPILSLSHTEVYKGARAELYAMLGPLQLRPEYCDEQIGNEFHCLCSLNNTKLGYGIDTSKKKAAQKAAMAALMNKKELMKFKTAAKN</sequence>
<evidence type="ECO:0000313" key="4">
    <source>
        <dbReference type="EMBL" id="CAK9436080.1"/>
    </source>
</evidence>
<feature type="compositionally biased region" description="Polar residues" evidence="2">
    <location>
        <begin position="355"/>
        <end position="368"/>
    </location>
</feature>
<gene>
    <name evidence="4" type="ORF">LODBEIA_P06380</name>
</gene>
<evidence type="ECO:0000313" key="5">
    <source>
        <dbReference type="Proteomes" id="UP001497383"/>
    </source>
</evidence>
<dbReference type="PROSITE" id="PS50142">
    <property type="entry name" value="RNASE_3_2"/>
    <property type="match status" value="1"/>
</dbReference>
<dbReference type="GeneID" id="92205834"/>
<keyword evidence="1" id="KW-0694">RNA-binding</keyword>
<evidence type="ECO:0000256" key="1">
    <source>
        <dbReference type="ARBA" id="ARBA00022884"/>
    </source>
</evidence>
<evidence type="ECO:0000259" key="3">
    <source>
        <dbReference type="PROSITE" id="PS50142"/>
    </source>
</evidence>
<evidence type="ECO:0000256" key="2">
    <source>
        <dbReference type="SAM" id="MobiDB-lite"/>
    </source>
</evidence>
<dbReference type="Gene3D" id="1.10.1520.10">
    <property type="entry name" value="Ribonuclease III domain"/>
    <property type="match status" value="1"/>
</dbReference>
<dbReference type="EMBL" id="OZ022405">
    <property type="protein sequence ID" value="CAK9436080.1"/>
    <property type="molecule type" value="Genomic_DNA"/>
</dbReference>
<name>A0ABP0ZE21_9ASCO</name>
<reference evidence="4 5" key="1">
    <citation type="submission" date="2024-03" db="EMBL/GenBank/DDBJ databases">
        <authorList>
            <person name="Brejova B."/>
        </authorList>
    </citation>
    <scope>NUCLEOTIDE SEQUENCE [LARGE SCALE GENOMIC DNA]</scope>
    <source>
        <strain evidence="4 5">CBS 14171</strain>
    </source>
</reference>
<dbReference type="Pfam" id="PF00035">
    <property type="entry name" value="dsrm"/>
    <property type="match status" value="1"/>
</dbReference>
<dbReference type="CDD" id="cd00593">
    <property type="entry name" value="RIBOc"/>
    <property type="match status" value="1"/>
</dbReference>